<gene>
    <name evidence="3" type="ORF">GCM10020369_05060</name>
</gene>
<dbReference type="Pfam" id="PF00296">
    <property type="entry name" value="Bac_luciferase"/>
    <property type="match status" value="1"/>
</dbReference>
<dbReference type="InterPro" id="IPR022378">
    <property type="entry name" value="F420_OxRdatse_MSMEG2249_pred"/>
</dbReference>
<dbReference type="InterPro" id="IPR050564">
    <property type="entry name" value="F420-G6PD/mer"/>
</dbReference>
<name>A0ABP6SQS8_9ACTN</name>
<dbReference type="CDD" id="cd01097">
    <property type="entry name" value="Tetrahydromethanopterin_reductase"/>
    <property type="match status" value="1"/>
</dbReference>
<dbReference type="RefSeq" id="WP_345726294.1">
    <property type="nucleotide sequence ID" value="NZ_BAAAYN010000003.1"/>
</dbReference>
<dbReference type="InterPro" id="IPR036661">
    <property type="entry name" value="Luciferase-like_sf"/>
</dbReference>
<proteinExistence type="predicted"/>
<accession>A0ABP6SQS8</accession>
<sequence>MSSDPHLTELGFYTLAGHTRSPRDVVSEMPAAEALGLGAAFISERYNFKEAGAIAGAMGAVSETLGLATAATNHNTRHPLLTASLATTLHTMTGGRFALGLGRGVDLRFQAIGLNKVTSAQIEDFAGLMRRLWKGEAIFGHEGPAGSYPYLHQESYFDFDIPILLVAIGPKTLELAGRVADGVVLHTYFSDRALETALAAIARGAESVGRDPATIRVWSVLATIGDHIPAEVRLKKSVGRLATYLQGYGDALVTINDWDPAVLARFSADEMVQSFLGAIDDRATTEQLEHLATLLPDEWLAAAATGTPDQCAAEVARQFSLGVSGVVLHGATPTELAPVVKAYRAVRPASLPTYPANPGRVA</sequence>
<evidence type="ECO:0000313" key="3">
    <source>
        <dbReference type="EMBL" id="GAA3382590.1"/>
    </source>
</evidence>
<dbReference type="Gene3D" id="3.20.20.30">
    <property type="entry name" value="Luciferase-like domain"/>
    <property type="match status" value="1"/>
</dbReference>
<evidence type="ECO:0000256" key="1">
    <source>
        <dbReference type="ARBA" id="ARBA00023002"/>
    </source>
</evidence>
<dbReference type="SUPFAM" id="SSF51679">
    <property type="entry name" value="Bacterial luciferase-like"/>
    <property type="match status" value="1"/>
</dbReference>
<dbReference type="NCBIfam" id="TIGR03857">
    <property type="entry name" value="F420_MSMEG_2249"/>
    <property type="match status" value="1"/>
</dbReference>
<dbReference type="PANTHER" id="PTHR43244:SF1">
    <property type="entry name" value="5,10-METHYLENETETRAHYDROMETHANOPTERIN REDUCTASE"/>
    <property type="match status" value="1"/>
</dbReference>
<protein>
    <submittedName>
        <fullName evidence="3">TIGR03857 family LLM class F420-dependent oxidoreductase</fullName>
    </submittedName>
</protein>
<keyword evidence="1" id="KW-0560">Oxidoreductase</keyword>
<evidence type="ECO:0000259" key="2">
    <source>
        <dbReference type="Pfam" id="PF00296"/>
    </source>
</evidence>
<dbReference type="Proteomes" id="UP001501676">
    <property type="component" value="Unassembled WGS sequence"/>
</dbReference>
<reference evidence="4" key="1">
    <citation type="journal article" date="2019" name="Int. J. Syst. Evol. Microbiol.">
        <title>The Global Catalogue of Microorganisms (GCM) 10K type strain sequencing project: providing services to taxonomists for standard genome sequencing and annotation.</title>
        <authorList>
            <consortium name="The Broad Institute Genomics Platform"/>
            <consortium name="The Broad Institute Genome Sequencing Center for Infectious Disease"/>
            <person name="Wu L."/>
            <person name="Ma J."/>
        </authorList>
    </citation>
    <scope>NUCLEOTIDE SEQUENCE [LARGE SCALE GENOMIC DNA]</scope>
    <source>
        <strain evidence="4">JCM 9458</strain>
    </source>
</reference>
<evidence type="ECO:0000313" key="4">
    <source>
        <dbReference type="Proteomes" id="UP001501676"/>
    </source>
</evidence>
<organism evidence="3 4">
    <name type="scientific">Cryptosporangium minutisporangium</name>
    <dbReference type="NCBI Taxonomy" id="113569"/>
    <lineage>
        <taxon>Bacteria</taxon>
        <taxon>Bacillati</taxon>
        <taxon>Actinomycetota</taxon>
        <taxon>Actinomycetes</taxon>
        <taxon>Cryptosporangiales</taxon>
        <taxon>Cryptosporangiaceae</taxon>
        <taxon>Cryptosporangium</taxon>
    </lineage>
</organism>
<comment type="caution">
    <text evidence="3">The sequence shown here is derived from an EMBL/GenBank/DDBJ whole genome shotgun (WGS) entry which is preliminary data.</text>
</comment>
<dbReference type="InterPro" id="IPR011251">
    <property type="entry name" value="Luciferase-like_dom"/>
</dbReference>
<keyword evidence="4" id="KW-1185">Reference proteome</keyword>
<dbReference type="EMBL" id="BAAAYN010000003">
    <property type="protein sequence ID" value="GAA3382590.1"/>
    <property type="molecule type" value="Genomic_DNA"/>
</dbReference>
<feature type="domain" description="Luciferase-like" evidence="2">
    <location>
        <begin position="20"/>
        <end position="324"/>
    </location>
</feature>
<dbReference type="PANTHER" id="PTHR43244">
    <property type="match status" value="1"/>
</dbReference>